<evidence type="ECO:0000256" key="1">
    <source>
        <dbReference type="SAM" id="Phobius"/>
    </source>
</evidence>
<dbReference type="AlphaFoldDB" id="D5AAU2"/>
<feature type="transmembrane region" description="Helical" evidence="1">
    <location>
        <begin position="15"/>
        <end position="34"/>
    </location>
</feature>
<keyword evidence="1" id="KW-0812">Transmembrane</keyword>
<proteinExistence type="evidence at transcript level"/>
<reference evidence="2" key="1">
    <citation type="submission" date="2010-04" db="EMBL/GenBank/DDBJ databases">
        <authorList>
            <person name="Reid K.E."/>
            <person name="Liao N."/>
            <person name="Chan S."/>
            <person name="Docking R."/>
            <person name="Taylor G."/>
            <person name="Moore R."/>
            <person name="Mayo M."/>
            <person name="Munro S."/>
            <person name="King J."/>
            <person name="Yanchuk A."/>
            <person name="Holt R."/>
            <person name="Jones S."/>
            <person name="Marra M."/>
            <person name="Ritland C.E."/>
            <person name="Ritland K."/>
            <person name="Bohlmann J."/>
        </authorList>
    </citation>
    <scope>NUCLEOTIDE SEQUENCE</scope>
    <source>
        <tissue evidence="2">Bud</tissue>
    </source>
</reference>
<name>D5AAU2_PICSI</name>
<keyword evidence="1" id="KW-0472">Membrane</keyword>
<keyword evidence="1" id="KW-1133">Transmembrane helix</keyword>
<dbReference type="EMBL" id="BT123335">
    <property type="protein sequence ID" value="ADE76661.1"/>
    <property type="molecule type" value="mRNA"/>
</dbReference>
<protein>
    <submittedName>
        <fullName evidence="2">Uncharacterized protein</fullName>
    </submittedName>
</protein>
<accession>D5AAU2</accession>
<sequence length="37" mass="4438">MVVTFGWLGLISSSYYYYFLFQVYFLLCALIHTLHVE</sequence>
<organism evidence="2">
    <name type="scientific">Picea sitchensis</name>
    <name type="common">Sitka spruce</name>
    <name type="synonym">Pinus sitchensis</name>
    <dbReference type="NCBI Taxonomy" id="3332"/>
    <lineage>
        <taxon>Eukaryota</taxon>
        <taxon>Viridiplantae</taxon>
        <taxon>Streptophyta</taxon>
        <taxon>Embryophyta</taxon>
        <taxon>Tracheophyta</taxon>
        <taxon>Spermatophyta</taxon>
        <taxon>Pinopsida</taxon>
        <taxon>Pinidae</taxon>
        <taxon>Conifers I</taxon>
        <taxon>Pinales</taxon>
        <taxon>Pinaceae</taxon>
        <taxon>Picea</taxon>
    </lineage>
</organism>
<evidence type="ECO:0000313" key="2">
    <source>
        <dbReference type="EMBL" id="ADE76661.1"/>
    </source>
</evidence>